<gene>
    <name evidence="2" type="ORF">KEU06_04385</name>
</gene>
<proteinExistence type="predicted"/>
<protein>
    <submittedName>
        <fullName evidence="2">GNAT family N-acetyltransferase</fullName>
    </submittedName>
</protein>
<dbReference type="SUPFAM" id="SSF55729">
    <property type="entry name" value="Acyl-CoA N-acyltransferases (Nat)"/>
    <property type="match status" value="1"/>
</dbReference>
<dbReference type="Gene3D" id="3.40.630.30">
    <property type="match status" value="1"/>
</dbReference>
<dbReference type="CDD" id="cd04301">
    <property type="entry name" value="NAT_SF"/>
    <property type="match status" value="1"/>
</dbReference>
<dbReference type="InterPro" id="IPR016181">
    <property type="entry name" value="Acyl_CoA_acyltransferase"/>
</dbReference>
<reference evidence="2" key="1">
    <citation type="submission" date="2021-04" db="EMBL/GenBank/DDBJ databases">
        <title>Pseudaminobacter soli sp. nov., isolated from paddy soil contaminated by heavy metals.</title>
        <authorList>
            <person name="Zhang K."/>
        </authorList>
    </citation>
    <scope>NUCLEOTIDE SEQUENCE</scope>
    <source>
        <strain evidence="2">19-2017</strain>
    </source>
</reference>
<sequence length="116" mass="12789">MPTLQELRQKVDLELAGGWRVTVAVRENDVVGFVAMKPNEAVLNELFVRPEAIGSGVGQALLAHAKAVMPAGFTLFTRSANARARRFYENAGLIVLRQAAHPRTGEPVTYYRWNAP</sequence>
<evidence type="ECO:0000313" key="3">
    <source>
        <dbReference type="Proteomes" id="UP000680348"/>
    </source>
</evidence>
<dbReference type="PROSITE" id="PS51186">
    <property type="entry name" value="GNAT"/>
    <property type="match status" value="1"/>
</dbReference>
<organism evidence="2 3">
    <name type="scientific">Pseudaminobacter soli</name>
    <name type="common">ex Zhang et al. 2022</name>
    <dbReference type="NCBI Taxonomy" id="2831468"/>
    <lineage>
        <taxon>Bacteria</taxon>
        <taxon>Pseudomonadati</taxon>
        <taxon>Pseudomonadota</taxon>
        <taxon>Alphaproteobacteria</taxon>
        <taxon>Hyphomicrobiales</taxon>
        <taxon>Phyllobacteriaceae</taxon>
        <taxon>Pseudaminobacter</taxon>
    </lineage>
</organism>
<evidence type="ECO:0000259" key="1">
    <source>
        <dbReference type="PROSITE" id="PS51186"/>
    </source>
</evidence>
<dbReference type="Proteomes" id="UP000680348">
    <property type="component" value="Unassembled WGS sequence"/>
</dbReference>
<dbReference type="AlphaFoldDB" id="A0A942DZL7"/>
<dbReference type="GO" id="GO:0016747">
    <property type="term" value="F:acyltransferase activity, transferring groups other than amino-acyl groups"/>
    <property type="evidence" value="ECO:0007669"/>
    <property type="project" value="InterPro"/>
</dbReference>
<dbReference type="Pfam" id="PF13508">
    <property type="entry name" value="Acetyltransf_7"/>
    <property type="match status" value="1"/>
</dbReference>
<name>A0A942DZL7_9HYPH</name>
<evidence type="ECO:0000313" key="2">
    <source>
        <dbReference type="EMBL" id="MBS3647865.1"/>
    </source>
</evidence>
<feature type="domain" description="N-acetyltransferase" evidence="1">
    <location>
        <begin position="1"/>
        <end position="116"/>
    </location>
</feature>
<comment type="caution">
    <text evidence="2">The sequence shown here is derived from an EMBL/GenBank/DDBJ whole genome shotgun (WGS) entry which is preliminary data.</text>
</comment>
<accession>A0A942DZL7</accession>
<dbReference type="EMBL" id="JAGWCR010000002">
    <property type="protein sequence ID" value="MBS3647865.1"/>
    <property type="molecule type" value="Genomic_DNA"/>
</dbReference>
<dbReference type="InterPro" id="IPR000182">
    <property type="entry name" value="GNAT_dom"/>
</dbReference>
<dbReference type="RefSeq" id="WP_188253428.1">
    <property type="nucleotide sequence ID" value="NZ_JABVCF010000002.1"/>
</dbReference>
<keyword evidence="3" id="KW-1185">Reference proteome</keyword>